<evidence type="ECO:0000313" key="4">
    <source>
        <dbReference type="Proteomes" id="UP000249203"/>
    </source>
</evidence>
<organism evidence="2 4">
    <name type="scientific">Aliidiomarina maris</name>
    <dbReference type="NCBI Taxonomy" id="531312"/>
    <lineage>
        <taxon>Bacteria</taxon>
        <taxon>Pseudomonadati</taxon>
        <taxon>Pseudomonadota</taxon>
        <taxon>Gammaproteobacteria</taxon>
        <taxon>Alteromonadales</taxon>
        <taxon>Idiomarinaceae</taxon>
        <taxon>Aliidiomarina</taxon>
    </lineage>
</organism>
<proteinExistence type="predicted"/>
<dbReference type="Proteomes" id="UP000249203">
    <property type="component" value="Unassembled WGS sequence"/>
</dbReference>
<dbReference type="Gene3D" id="3.40.50.1110">
    <property type="entry name" value="SGNH hydrolase"/>
    <property type="match status" value="1"/>
</dbReference>
<dbReference type="AlphaFoldDB" id="A0A327WUN4"/>
<dbReference type="GO" id="GO:0016788">
    <property type="term" value="F:hydrolase activity, acting on ester bonds"/>
    <property type="evidence" value="ECO:0007669"/>
    <property type="project" value="UniProtKB-ARBA"/>
</dbReference>
<keyword evidence="5" id="KW-1185">Reference proteome</keyword>
<dbReference type="InterPro" id="IPR013830">
    <property type="entry name" value="SGNH_hydro"/>
</dbReference>
<feature type="domain" description="SGNH hydrolase-type esterase" evidence="1">
    <location>
        <begin position="60"/>
        <end position="230"/>
    </location>
</feature>
<dbReference type="EMBL" id="PIPK01000008">
    <property type="protein sequence ID" value="RUO23746.1"/>
    <property type="molecule type" value="Genomic_DNA"/>
</dbReference>
<dbReference type="EMBL" id="QLMD01000008">
    <property type="protein sequence ID" value="RAJ96506.1"/>
    <property type="molecule type" value="Genomic_DNA"/>
</dbReference>
<dbReference type="Proteomes" id="UP000287865">
    <property type="component" value="Unassembled WGS sequence"/>
</dbReference>
<protein>
    <submittedName>
        <fullName evidence="2 3">Lipase</fullName>
    </submittedName>
</protein>
<dbReference type="CDD" id="cd01836">
    <property type="entry name" value="FeeA_FeeB_like"/>
    <property type="match status" value="1"/>
</dbReference>
<reference evidence="2 4" key="2">
    <citation type="submission" date="2018-06" db="EMBL/GenBank/DDBJ databases">
        <title>Genomic Encyclopedia of Type Strains, Phase III (KMG-III): the genomes of soil and plant-associated and newly described type strains.</title>
        <authorList>
            <person name="Whitman W."/>
        </authorList>
    </citation>
    <scope>NUCLEOTIDE SEQUENCE [LARGE SCALE GENOMIC DNA]</scope>
    <source>
        <strain evidence="2 4">CGMCC 1.15366</strain>
    </source>
</reference>
<dbReference type="OrthoDB" id="9804395at2"/>
<name>A0A327WUN4_9GAMM</name>
<reference evidence="3 5" key="1">
    <citation type="journal article" date="2018" name="Front. Microbiol.">
        <title>Genome-Based Analysis Reveals the Taxonomy and Diversity of the Family Idiomarinaceae.</title>
        <authorList>
            <person name="Liu Y."/>
            <person name="Lai Q."/>
            <person name="Shao Z."/>
        </authorList>
    </citation>
    <scope>NUCLEOTIDE SEQUENCE [LARGE SCALE GENOMIC DNA]</scope>
    <source>
        <strain evidence="3 5">CF12-14</strain>
    </source>
</reference>
<gene>
    <name evidence="2" type="ORF">B0I24_10885</name>
    <name evidence="3" type="ORF">CWE07_09540</name>
</gene>
<dbReference type="Pfam" id="PF13472">
    <property type="entry name" value="Lipase_GDSL_2"/>
    <property type="match status" value="1"/>
</dbReference>
<dbReference type="RefSeq" id="WP_111569675.1">
    <property type="nucleotide sequence ID" value="NZ_PIPK01000008.1"/>
</dbReference>
<accession>A0A327WUN4</accession>
<dbReference type="SUPFAM" id="SSF52266">
    <property type="entry name" value="SGNH hydrolase"/>
    <property type="match status" value="1"/>
</dbReference>
<evidence type="ECO:0000259" key="1">
    <source>
        <dbReference type="Pfam" id="PF13472"/>
    </source>
</evidence>
<sequence>MQVPLLHPTLSILLLPVLMYQGQQVRKNIPRLPEADGARSGRLAAKSSAGEQEAVLRILVLGDSAAAGVGVESQQQALIGQLCSHLHIEPAVEWQLMAHNGLNLEQITQQLDDCDQQFDVVVVSAGVNDATGRTRRYQFLCQLQALSDRLKRQHGVQQIFYTAVPPMQVFPALPQPLRWYLGQRAKRLNSILKVHCDKCDIATMMVVDFPFSPEYMASDGFHPGANGYQLWGGRTAALIKEWWQGRKP</sequence>
<comment type="caution">
    <text evidence="2">The sequence shown here is derived from an EMBL/GenBank/DDBJ whole genome shotgun (WGS) entry which is preliminary data.</text>
</comment>
<dbReference type="InterPro" id="IPR036514">
    <property type="entry name" value="SGNH_hydro_sf"/>
</dbReference>
<evidence type="ECO:0000313" key="3">
    <source>
        <dbReference type="EMBL" id="RUO23746.1"/>
    </source>
</evidence>
<evidence type="ECO:0000313" key="2">
    <source>
        <dbReference type="EMBL" id="RAJ96506.1"/>
    </source>
</evidence>
<evidence type="ECO:0000313" key="5">
    <source>
        <dbReference type="Proteomes" id="UP000287865"/>
    </source>
</evidence>